<comment type="caution">
    <text evidence="2">The sequence shown here is derived from an EMBL/GenBank/DDBJ whole genome shotgun (WGS) entry which is preliminary data.</text>
</comment>
<accession>A0ABW2BZ77</accession>
<proteinExistence type="predicted"/>
<dbReference type="EMBL" id="JBHSXX010000001">
    <property type="protein sequence ID" value="MFC6867573.1"/>
    <property type="molecule type" value="Genomic_DNA"/>
</dbReference>
<gene>
    <name evidence="2" type="ORF">ACFQGD_10465</name>
</gene>
<dbReference type="Proteomes" id="UP001596337">
    <property type="component" value="Unassembled WGS sequence"/>
</dbReference>
<evidence type="ECO:0000313" key="2">
    <source>
        <dbReference type="EMBL" id="MFC6867573.1"/>
    </source>
</evidence>
<dbReference type="InterPro" id="IPR027417">
    <property type="entry name" value="P-loop_NTPase"/>
</dbReference>
<protein>
    <submittedName>
        <fullName evidence="2">Terminase</fullName>
    </submittedName>
</protein>
<evidence type="ECO:0000256" key="1">
    <source>
        <dbReference type="SAM" id="MobiDB-lite"/>
    </source>
</evidence>
<organism evidence="2 3">
    <name type="scientific">Haloechinothrix salitolerans</name>
    <dbReference type="NCBI Taxonomy" id="926830"/>
    <lineage>
        <taxon>Bacteria</taxon>
        <taxon>Bacillati</taxon>
        <taxon>Actinomycetota</taxon>
        <taxon>Actinomycetes</taxon>
        <taxon>Pseudonocardiales</taxon>
        <taxon>Pseudonocardiaceae</taxon>
        <taxon>Haloechinothrix</taxon>
    </lineage>
</organism>
<dbReference type="PANTHER" id="PTHR41287:SF1">
    <property type="entry name" value="PROTEIN YMFN"/>
    <property type="match status" value="1"/>
</dbReference>
<dbReference type="InterPro" id="IPR005021">
    <property type="entry name" value="Terminase_largesu-like"/>
</dbReference>
<feature type="region of interest" description="Disordered" evidence="1">
    <location>
        <begin position="1"/>
        <end position="27"/>
    </location>
</feature>
<dbReference type="RefSeq" id="WP_345400008.1">
    <property type="nucleotide sequence ID" value="NZ_BAABLA010000096.1"/>
</dbReference>
<keyword evidence="3" id="KW-1185">Reference proteome</keyword>
<dbReference type="PANTHER" id="PTHR41287">
    <property type="match status" value="1"/>
</dbReference>
<evidence type="ECO:0000313" key="3">
    <source>
        <dbReference type="Proteomes" id="UP001596337"/>
    </source>
</evidence>
<dbReference type="Gene3D" id="3.40.50.300">
    <property type="entry name" value="P-loop containing nucleotide triphosphate hydrolases"/>
    <property type="match status" value="1"/>
</dbReference>
<sequence>MTSPPATRSTNYDSDAPLGSTEPRLWTPPLRELTPDTSYGFDLIDFAADVCGTPFDPWQEWLSIHAGELLPDGRPRFRHVLVLVARQNGKSLWGHTLVKYWLFVERVPLVLGTSTDRTYAKRAWAKISEDSRNNPYLSRKLGPGAQRLTIGEEALTTLDGAEYFFAANSGRAARSTTLHRWLCDELREHRNRDAWNSASNAMNAVSDAQIVAVTNAGDEDSILIPALRDPAIEYIRHGTGDPRVGLFEWSAPPGAEPDDVAALAQANPNLTRRIDADALVASGRRAKAAGGTELSGFRTESMCQYVPLLDPAIEPDAWEACGTTAPVDLAEYRDKVALCLDISLTGDHATLVAAAVLEDGGTHVEVVESWAGPGCTKAVRADLPELVRKVKPRAFGWLPDGPAAALTAELKEQKGPRRTAWPPRGVKLEEIRAETAACCMAAADLVLTGEIIHPRDELLTAHVHAAQRQRRGDRWVFGRASSGAIDGAYAMAGAVQLARTLPPAPPPLTVL</sequence>
<name>A0ABW2BZ77_9PSEU</name>
<feature type="compositionally biased region" description="Polar residues" evidence="1">
    <location>
        <begin position="1"/>
        <end position="13"/>
    </location>
</feature>
<reference evidence="3" key="1">
    <citation type="journal article" date="2019" name="Int. J. Syst. Evol. Microbiol.">
        <title>The Global Catalogue of Microorganisms (GCM) 10K type strain sequencing project: providing services to taxonomists for standard genome sequencing and annotation.</title>
        <authorList>
            <consortium name="The Broad Institute Genomics Platform"/>
            <consortium name="The Broad Institute Genome Sequencing Center for Infectious Disease"/>
            <person name="Wu L."/>
            <person name="Ma J."/>
        </authorList>
    </citation>
    <scope>NUCLEOTIDE SEQUENCE [LARGE SCALE GENOMIC DNA]</scope>
    <source>
        <strain evidence="3">KCTC 32255</strain>
    </source>
</reference>